<dbReference type="RefSeq" id="WP_244459735.1">
    <property type="nucleotide sequence ID" value="NZ_AP025637.1"/>
</dbReference>
<evidence type="ECO:0008006" key="5">
    <source>
        <dbReference type="Google" id="ProtNLM"/>
    </source>
</evidence>
<feature type="region of interest" description="Disordered" evidence="1">
    <location>
        <begin position="131"/>
        <end position="166"/>
    </location>
</feature>
<gene>
    <name evidence="3" type="ORF">Rmf_24630</name>
</gene>
<name>A0ABM7Y3U9_9PROT</name>
<proteinExistence type="predicted"/>
<organism evidence="3 4">
    <name type="scientific">Roseomonas fluvialis</name>
    <dbReference type="NCBI Taxonomy" id="1750527"/>
    <lineage>
        <taxon>Bacteria</taxon>
        <taxon>Pseudomonadati</taxon>
        <taxon>Pseudomonadota</taxon>
        <taxon>Alphaproteobacteria</taxon>
        <taxon>Acetobacterales</taxon>
        <taxon>Roseomonadaceae</taxon>
        <taxon>Roseomonas</taxon>
    </lineage>
</organism>
<dbReference type="Proteomes" id="UP000831327">
    <property type="component" value="Chromosome"/>
</dbReference>
<keyword evidence="2" id="KW-1133">Transmembrane helix</keyword>
<keyword evidence="2" id="KW-0812">Transmembrane</keyword>
<evidence type="ECO:0000313" key="4">
    <source>
        <dbReference type="Proteomes" id="UP000831327"/>
    </source>
</evidence>
<accession>A0ABM7Y3U9</accession>
<sequence>MSNQNNEAAGFAMVFVFIAMAIFIWAALIFALATFAAVVFTFVALWAWDRPRSIFGQAIYPHEARAFVYRGLLGMVLLPLFVIFCAAMFKLHIVDEAWVYIIIGGYTAGSVGIEYLKAQYEQDAAANATYIPPAPPAALPQPKETARPEPRKPFVFGDWDDEERPR</sequence>
<keyword evidence="4" id="KW-1185">Reference proteome</keyword>
<dbReference type="EMBL" id="AP025637">
    <property type="protein sequence ID" value="BDG72534.1"/>
    <property type="molecule type" value="Genomic_DNA"/>
</dbReference>
<feature type="transmembrane region" description="Helical" evidence="2">
    <location>
        <begin position="13"/>
        <end position="46"/>
    </location>
</feature>
<evidence type="ECO:0000313" key="3">
    <source>
        <dbReference type="EMBL" id="BDG72534.1"/>
    </source>
</evidence>
<protein>
    <recommendedName>
        <fullName evidence="5">ATP synthase subunit I</fullName>
    </recommendedName>
</protein>
<feature type="transmembrane region" description="Helical" evidence="2">
    <location>
        <begin position="67"/>
        <end position="91"/>
    </location>
</feature>
<evidence type="ECO:0000256" key="2">
    <source>
        <dbReference type="SAM" id="Phobius"/>
    </source>
</evidence>
<reference evidence="3 4" key="1">
    <citation type="journal article" date="2016" name="Microbes Environ.">
        <title>Phylogenetically diverse aerobic anoxygenic phototrophic bacteria isolated from epilithic biofilms in Tama river, Japan.</title>
        <authorList>
            <person name="Hirose S."/>
            <person name="Matsuura K."/>
            <person name="Haruta S."/>
        </authorList>
    </citation>
    <scope>NUCLEOTIDE SEQUENCE [LARGE SCALE GENOMIC DNA]</scope>
    <source>
        <strain evidence="3 4">S08</strain>
    </source>
</reference>
<evidence type="ECO:0000256" key="1">
    <source>
        <dbReference type="SAM" id="MobiDB-lite"/>
    </source>
</evidence>
<feature type="transmembrane region" description="Helical" evidence="2">
    <location>
        <begin position="97"/>
        <end position="116"/>
    </location>
</feature>
<keyword evidence="2" id="KW-0472">Membrane</keyword>